<feature type="chain" id="PRO_5023879986" evidence="1">
    <location>
        <begin position="23"/>
        <end position="238"/>
    </location>
</feature>
<evidence type="ECO:0000313" key="3">
    <source>
        <dbReference type="Proteomes" id="UP000325577"/>
    </source>
</evidence>
<keyword evidence="1" id="KW-0732">Signal</keyword>
<accession>A0A5J4ZV90</accession>
<dbReference type="Proteomes" id="UP000325577">
    <property type="component" value="Linkage Group LG5"/>
</dbReference>
<dbReference type="AlphaFoldDB" id="A0A5J4ZV90"/>
<dbReference type="Gene3D" id="1.10.630.10">
    <property type="entry name" value="Cytochrome P450"/>
    <property type="match status" value="2"/>
</dbReference>
<dbReference type="PANTHER" id="PTHR24299">
    <property type="entry name" value="CYTOCHROME P450 FAMILY 1"/>
    <property type="match status" value="1"/>
</dbReference>
<dbReference type="InterPro" id="IPR036396">
    <property type="entry name" value="Cyt_P450_sf"/>
</dbReference>
<gene>
    <name evidence="2" type="ORF">F0562_012738</name>
</gene>
<dbReference type="EMBL" id="CM018048">
    <property type="protein sequence ID" value="KAA8521949.1"/>
    <property type="molecule type" value="Genomic_DNA"/>
</dbReference>
<dbReference type="GO" id="GO:0016705">
    <property type="term" value="F:oxidoreductase activity, acting on paired donors, with incorporation or reduction of molecular oxygen"/>
    <property type="evidence" value="ECO:0007669"/>
    <property type="project" value="InterPro"/>
</dbReference>
<keyword evidence="3" id="KW-1185">Reference proteome</keyword>
<dbReference type="SUPFAM" id="SSF48264">
    <property type="entry name" value="Cytochrome P450"/>
    <property type="match status" value="1"/>
</dbReference>
<proteinExistence type="predicted"/>
<organism evidence="2 3">
    <name type="scientific">Nyssa sinensis</name>
    <dbReference type="NCBI Taxonomy" id="561372"/>
    <lineage>
        <taxon>Eukaryota</taxon>
        <taxon>Viridiplantae</taxon>
        <taxon>Streptophyta</taxon>
        <taxon>Embryophyta</taxon>
        <taxon>Tracheophyta</taxon>
        <taxon>Spermatophyta</taxon>
        <taxon>Magnoliopsida</taxon>
        <taxon>eudicotyledons</taxon>
        <taxon>Gunneridae</taxon>
        <taxon>Pentapetalae</taxon>
        <taxon>asterids</taxon>
        <taxon>Cornales</taxon>
        <taxon>Nyssaceae</taxon>
        <taxon>Nyssa</taxon>
    </lineage>
</organism>
<dbReference type="PANTHER" id="PTHR24299:SF59">
    <property type="entry name" value="CYTOCHROME P450 SUPERFAMILY PROTEIN"/>
    <property type="match status" value="1"/>
</dbReference>
<name>A0A5J4ZV90_9ASTE</name>
<dbReference type="InterPro" id="IPR001128">
    <property type="entry name" value="Cyt_P450"/>
</dbReference>
<dbReference type="OrthoDB" id="1305026at2759"/>
<dbReference type="GO" id="GO:0005506">
    <property type="term" value="F:iron ion binding"/>
    <property type="evidence" value="ECO:0007669"/>
    <property type="project" value="InterPro"/>
</dbReference>
<dbReference type="GO" id="GO:0004497">
    <property type="term" value="F:monooxygenase activity"/>
    <property type="evidence" value="ECO:0007669"/>
    <property type="project" value="InterPro"/>
</dbReference>
<protein>
    <submittedName>
        <fullName evidence="2">Uncharacterized protein</fullName>
    </submittedName>
</protein>
<dbReference type="GO" id="GO:0020037">
    <property type="term" value="F:heme binding"/>
    <property type="evidence" value="ECO:0007669"/>
    <property type="project" value="InterPro"/>
</dbReference>
<reference evidence="2 3" key="1">
    <citation type="submission" date="2019-09" db="EMBL/GenBank/DDBJ databases">
        <title>A chromosome-level genome assembly of the Chinese tupelo Nyssa sinensis.</title>
        <authorList>
            <person name="Yang X."/>
            <person name="Kang M."/>
            <person name="Yang Y."/>
            <person name="Xiong H."/>
            <person name="Wang M."/>
            <person name="Zhang Z."/>
            <person name="Wang Z."/>
            <person name="Wu H."/>
            <person name="Ma T."/>
            <person name="Liu J."/>
            <person name="Xi Z."/>
        </authorList>
    </citation>
    <scope>NUCLEOTIDE SEQUENCE [LARGE SCALE GENOMIC DNA]</scope>
    <source>
        <strain evidence="2">J267</strain>
        <tissue evidence="2">Leaf</tissue>
    </source>
</reference>
<sequence length="238" mass="26570">MVQMVILSVLLSVLFTWTLVQGLISITKGSKTNPDRLPPGPTPLPVIRNLLKLGNKPHKALAELAKTHGPIMMLELRRLTTVVISSPTMELVAHIGESCKAGVAIDIGQAAFRTSLNLLSNTIFSMDLADPNSDMAQELKEVMCSIMEEAGKPNLVDYFPMLQKMDLQGIRRRLTIHFGRIIELLEGMINQRLELKKVYGYIPSNDVLDTLLNITEDENQNDGIDRIHIENSLLVQKY</sequence>
<evidence type="ECO:0000256" key="1">
    <source>
        <dbReference type="SAM" id="SignalP"/>
    </source>
</evidence>
<evidence type="ECO:0000313" key="2">
    <source>
        <dbReference type="EMBL" id="KAA8521949.1"/>
    </source>
</evidence>
<dbReference type="Pfam" id="PF00067">
    <property type="entry name" value="p450"/>
    <property type="match status" value="2"/>
</dbReference>
<feature type="signal peptide" evidence="1">
    <location>
        <begin position="1"/>
        <end position="22"/>
    </location>
</feature>